<dbReference type="SUPFAM" id="SSF50985">
    <property type="entry name" value="RCC1/BLIP-II"/>
    <property type="match status" value="1"/>
</dbReference>
<keyword evidence="2" id="KW-1185">Reference proteome</keyword>
<proteinExistence type="predicted"/>
<gene>
    <name evidence="1" type="ORF">PCOR1329_LOCUS72774</name>
</gene>
<accession>A0ABN9X2D6</accession>
<protein>
    <submittedName>
        <fullName evidence="1">Uncharacterized protein</fullName>
    </submittedName>
</protein>
<evidence type="ECO:0000313" key="2">
    <source>
        <dbReference type="Proteomes" id="UP001189429"/>
    </source>
</evidence>
<reference evidence="1" key="1">
    <citation type="submission" date="2023-10" db="EMBL/GenBank/DDBJ databases">
        <authorList>
            <person name="Chen Y."/>
            <person name="Shah S."/>
            <person name="Dougan E. K."/>
            <person name="Thang M."/>
            <person name="Chan C."/>
        </authorList>
    </citation>
    <scope>NUCLEOTIDE SEQUENCE [LARGE SCALE GENOMIC DNA]</scope>
</reference>
<organism evidence="1 2">
    <name type="scientific">Prorocentrum cordatum</name>
    <dbReference type="NCBI Taxonomy" id="2364126"/>
    <lineage>
        <taxon>Eukaryota</taxon>
        <taxon>Sar</taxon>
        <taxon>Alveolata</taxon>
        <taxon>Dinophyceae</taxon>
        <taxon>Prorocentrales</taxon>
        <taxon>Prorocentraceae</taxon>
        <taxon>Prorocentrum</taxon>
    </lineage>
</organism>
<name>A0ABN9X2D6_9DINO</name>
<comment type="caution">
    <text evidence="1">The sequence shown here is derived from an EMBL/GenBank/DDBJ whole genome shotgun (WGS) entry which is preliminary data.</text>
</comment>
<evidence type="ECO:0000313" key="1">
    <source>
        <dbReference type="EMBL" id="CAK0893440.1"/>
    </source>
</evidence>
<dbReference type="InterPro" id="IPR009091">
    <property type="entry name" value="RCC1/BLIP-II"/>
</dbReference>
<sequence length="284" mass="30009">MQCVVMGRAWLARMTAPLLHGGRVLTEVTLQAWISRTSQMQCVAMRAWLANAMCGYRVCVARKNDGTAVAWGSSLYGGDASSNDGTAVAWGSSSHGGDASSVDLTNLADVEATPSSASATGDPHLQNIYGERFDLMKAGNVSLIHVPRGVPVKDSLLIVEADARRLGDSCADLYFQTLSITGKWASSDLHFNAQEPPERKATWLQLGPVELKVVHGRTEQGHLYLNFFVKHLGRAGAAVGGLLGADDHAEAATARADCHHTVALAKQATRSSDASVASVAVASL</sequence>
<dbReference type="EMBL" id="CAUYUJ010019749">
    <property type="protein sequence ID" value="CAK0893440.1"/>
    <property type="molecule type" value="Genomic_DNA"/>
</dbReference>
<dbReference type="Proteomes" id="UP001189429">
    <property type="component" value="Unassembled WGS sequence"/>
</dbReference>